<organism evidence="7 8">
    <name type="scientific">Halopenitus salinus</name>
    <dbReference type="NCBI Taxonomy" id="1198295"/>
    <lineage>
        <taxon>Archaea</taxon>
        <taxon>Methanobacteriati</taxon>
        <taxon>Methanobacteriota</taxon>
        <taxon>Stenosarchaea group</taxon>
        <taxon>Halobacteria</taxon>
        <taxon>Halobacteriales</taxon>
        <taxon>Haloferacaceae</taxon>
        <taxon>Halopenitus</taxon>
    </lineage>
</organism>
<sequence length="338" mass="35732">MTDRIDRLRGLAVVAGTLAIAAFAAGAAWLLFVTVPDGGTELAGVLLVLLVGLATAKIGGSFLSGMFDDYDVAEVAVDGPIVRKGGGPGPLSAPIGATADEIVAQIERADEDPNVEALLVRLDTPGGEVLPSEDIRRAVDRFEGPTIAHAGDVCASGGYWIAAGCEEIWAHEASLVGSIGVRGSRPNAAELAEKLGVRYEQFAAGEFKEAGNPLSEMTDEERAYLQGIVDDLYAQFVETVSEGRGLDPETVRETEARVFLGEEAKEWGLVDAIGTDEDVEDRLGERLDRPVEVREFAPERGLVDRLQVGARSVAYGLGAGIASVVTEETDAEIDVRVR</sequence>
<keyword evidence="2" id="KW-0645">Protease</keyword>
<feature type="domain" description="Peptidase S49" evidence="6">
    <location>
        <begin position="145"/>
        <end position="285"/>
    </location>
</feature>
<dbReference type="InterPro" id="IPR002142">
    <property type="entry name" value="Peptidase_S49"/>
</dbReference>
<keyword evidence="5" id="KW-0812">Transmembrane</keyword>
<dbReference type="Gene3D" id="6.20.330.10">
    <property type="match status" value="1"/>
</dbReference>
<dbReference type="Gene3D" id="3.90.226.10">
    <property type="entry name" value="2-enoyl-CoA Hydratase, Chain A, domain 1"/>
    <property type="match status" value="1"/>
</dbReference>
<comment type="similarity">
    <text evidence="1">Belongs to the peptidase S49 family.</text>
</comment>
<gene>
    <name evidence="7" type="primary">sppA</name>
    <name evidence="7" type="ORF">ACFQE9_00450</name>
</gene>
<dbReference type="AlphaFoldDB" id="A0ABD5UP33"/>
<evidence type="ECO:0000256" key="1">
    <source>
        <dbReference type="ARBA" id="ARBA00008683"/>
    </source>
</evidence>
<keyword evidence="4" id="KW-0720">Serine protease</keyword>
<evidence type="ECO:0000313" key="8">
    <source>
        <dbReference type="Proteomes" id="UP001596296"/>
    </source>
</evidence>
<dbReference type="CDD" id="cd07023">
    <property type="entry name" value="S49_Sppa_N_C"/>
    <property type="match status" value="1"/>
</dbReference>
<evidence type="ECO:0000313" key="7">
    <source>
        <dbReference type="EMBL" id="MFC6891106.1"/>
    </source>
</evidence>
<evidence type="ECO:0000256" key="5">
    <source>
        <dbReference type="SAM" id="Phobius"/>
    </source>
</evidence>
<keyword evidence="5" id="KW-1133">Transmembrane helix</keyword>
<dbReference type="GO" id="GO:0008236">
    <property type="term" value="F:serine-type peptidase activity"/>
    <property type="evidence" value="ECO:0007669"/>
    <property type="project" value="UniProtKB-KW"/>
</dbReference>
<keyword evidence="5" id="KW-0472">Membrane</keyword>
<dbReference type="Pfam" id="PF01343">
    <property type="entry name" value="Peptidase_S49"/>
    <property type="match status" value="1"/>
</dbReference>
<dbReference type="EMBL" id="JBHSXL010000001">
    <property type="protein sequence ID" value="MFC6891106.1"/>
    <property type="molecule type" value="Genomic_DNA"/>
</dbReference>
<evidence type="ECO:0000256" key="3">
    <source>
        <dbReference type="ARBA" id="ARBA00022801"/>
    </source>
</evidence>
<reference evidence="7 8" key="1">
    <citation type="journal article" date="2019" name="Int. J. Syst. Evol. Microbiol.">
        <title>The Global Catalogue of Microorganisms (GCM) 10K type strain sequencing project: providing services to taxonomists for standard genome sequencing and annotation.</title>
        <authorList>
            <consortium name="The Broad Institute Genomics Platform"/>
            <consortium name="The Broad Institute Genome Sequencing Center for Infectious Disease"/>
            <person name="Wu L."/>
            <person name="Ma J."/>
        </authorList>
    </citation>
    <scope>NUCLEOTIDE SEQUENCE [LARGE SCALE GENOMIC DNA]</scope>
    <source>
        <strain evidence="7 8">SKJ47</strain>
    </source>
</reference>
<dbReference type="InterPro" id="IPR029045">
    <property type="entry name" value="ClpP/crotonase-like_dom_sf"/>
</dbReference>
<dbReference type="GO" id="GO:0006508">
    <property type="term" value="P:proteolysis"/>
    <property type="evidence" value="ECO:0007669"/>
    <property type="project" value="UniProtKB-KW"/>
</dbReference>
<keyword evidence="8" id="KW-1185">Reference proteome</keyword>
<name>A0ABD5UP33_9EURY</name>
<dbReference type="PANTHER" id="PTHR42987:SF4">
    <property type="entry name" value="PROTEASE SOHB-RELATED"/>
    <property type="match status" value="1"/>
</dbReference>
<evidence type="ECO:0000256" key="2">
    <source>
        <dbReference type="ARBA" id="ARBA00022670"/>
    </source>
</evidence>
<dbReference type="InterPro" id="IPR004635">
    <property type="entry name" value="Pept_S49_SppA"/>
</dbReference>
<accession>A0ABD5UP33</accession>
<protein>
    <submittedName>
        <fullName evidence="7">Signal peptide peptidase SppA</fullName>
    </submittedName>
</protein>
<feature type="transmembrane region" description="Helical" evidence="5">
    <location>
        <begin position="38"/>
        <end position="56"/>
    </location>
</feature>
<dbReference type="NCBIfam" id="TIGR00706">
    <property type="entry name" value="SppA_dom"/>
    <property type="match status" value="1"/>
</dbReference>
<feature type="transmembrane region" description="Helical" evidence="5">
    <location>
        <begin position="12"/>
        <end position="32"/>
    </location>
</feature>
<comment type="caution">
    <text evidence="7">The sequence shown here is derived from an EMBL/GenBank/DDBJ whole genome shotgun (WGS) entry which is preliminary data.</text>
</comment>
<dbReference type="Proteomes" id="UP001596296">
    <property type="component" value="Unassembled WGS sequence"/>
</dbReference>
<evidence type="ECO:0000256" key="4">
    <source>
        <dbReference type="ARBA" id="ARBA00022825"/>
    </source>
</evidence>
<dbReference type="InterPro" id="IPR047272">
    <property type="entry name" value="S49_SppA_C"/>
</dbReference>
<evidence type="ECO:0000259" key="6">
    <source>
        <dbReference type="Pfam" id="PF01343"/>
    </source>
</evidence>
<dbReference type="SUPFAM" id="SSF52096">
    <property type="entry name" value="ClpP/crotonase"/>
    <property type="match status" value="1"/>
</dbReference>
<keyword evidence="3" id="KW-0378">Hydrolase</keyword>
<dbReference type="RefSeq" id="WP_379738822.1">
    <property type="nucleotide sequence ID" value="NZ_JBHSVN010000001.1"/>
</dbReference>
<proteinExistence type="inferred from homology"/>
<dbReference type="PANTHER" id="PTHR42987">
    <property type="entry name" value="PEPTIDASE S49"/>
    <property type="match status" value="1"/>
</dbReference>